<dbReference type="RefSeq" id="XP_030853825.1">
    <property type="nucleotide sequence ID" value="XM_030997965.1"/>
</dbReference>
<dbReference type="InterPro" id="IPR029058">
    <property type="entry name" value="AB_hydrolase_fold"/>
</dbReference>
<dbReference type="EnsemblMetazoa" id="XM_030997965">
    <property type="protein sequence ID" value="XP_030853825"/>
    <property type="gene ID" value="LOC100890586"/>
</dbReference>
<evidence type="ECO:0000259" key="5">
    <source>
        <dbReference type="Pfam" id="PF00135"/>
    </source>
</evidence>
<dbReference type="GO" id="GO:0052689">
    <property type="term" value="F:carboxylic ester hydrolase activity"/>
    <property type="evidence" value="ECO:0007669"/>
    <property type="project" value="UniProtKB-KW"/>
</dbReference>
<dbReference type="PANTHER" id="PTHR43918:SF4">
    <property type="entry name" value="CARBOXYLIC ESTER HYDROLASE"/>
    <property type="match status" value="1"/>
</dbReference>
<evidence type="ECO:0000313" key="6">
    <source>
        <dbReference type="EnsemblMetazoa" id="XP_030853825"/>
    </source>
</evidence>
<dbReference type="PROSITE" id="PS00941">
    <property type="entry name" value="CARBOXYLESTERASE_B_2"/>
    <property type="match status" value="1"/>
</dbReference>
<evidence type="ECO:0000256" key="4">
    <source>
        <dbReference type="RuleBase" id="RU361235"/>
    </source>
</evidence>
<dbReference type="Pfam" id="PF00135">
    <property type="entry name" value="COesterase"/>
    <property type="match status" value="1"/>
</dbReference>
<keyword evidence="3 4" id="KW-0378">Hydrolase</keyword>
<evidence type="ECO:0000313" key="7">
    <source>
        <dbReference type="Proteomes" id="UP000007110"/>
    </source>
</evidence>
<keyword evidence="7" id="KW-1185">Reference proteome</keyword>
<sequence length="630" mass="69939">MVVDIDGKVTINAKLYATGLRAVEVIGNPTVELTDATLTGITLRFDDPDYTGLNKTIDAYLGVPFAEPPVGERRFTDPEPLVLQGDYNATEDKAECPQLSPFDDWTPITLPPLLPIPTLSGPIPTLPGPIPTRTISEDCLYLSIYTPSPKPSSFVPVMVWIHGGGYAIGGGSEIIYDPIPIVAYADIIVVNVNYRLGVFGFFTTGDDVATGNYGMMDQVLALQWIQDNIEEFGGDPNQVTIAGESAGGGSVSLHMLSPLSEGLFQQTIMQSGNAVCPWAWTTMERATEGHRQLAEAAECPTDDSNAMLSCMRDVDEATLTRLAMLEGNGAISAPAVDGHFLPEDPVEMVKRRQFKVLPSLLGSNEDEAAINFAFFDLPSSLFEPPIVNISLFRSILPRLLYSAEASVEIAAVEQHYINWRIADNASANQVDGLIRLSTDQTFACPTEYYARALEAAGAEVYRYEMTHDPSWSVYAGVPQWTGASHAEDLQYVFAWGLNPPLNRVVGQSDEEKFMSIEFMRYWTNFVKSGNPNEPIMTDEYPEWPRYTMPEQEYKQLSLNMTNDRAMRAASCSFWLNYMTGLHLQTAPVEEVYEDWVKNYELWRDTDMPSWTEEFEKYQDENTCPTASPSP</sequence>
<name>A0A7M7PPQ7_STRPU</name>
<dbReference type="InterPro" id="IPR002018">
    <property type="entry name" value="CarbesteraseB"/>
</dbReference>
<evidence type="ECO:0000256" key="1">
    <source>
        <dbReference type="ARBA" id="ARBA00005964"/>
    </source>
</evidence>
<accession>A0A7M7PPQ7</accession>
<dbReference type="EC" id="3.1.1.-" evidence="4"/>
<dbReference type="InParanoid" id="A0A7M7PPQ7"/>
<dbReference type="InterPro" id="IPR019819">
    <property type="entry name" value="Carboxylesterase_B_CS"/>
</dbReference>
<evidence type="ECO:0000256" key="3">
    <source>
        <dbReference type="ARBA" id="ARBA00022801"/>
    </source>
</evidence>
<dbReference type="InterPro" id="IPR050654">
    <property type="entry name" value="AChE-related_enzymes"/>
</dbReference>
<dbReference type="GeneID" id="100890586"/>
<protein>
    <recommendedName>
        <fullName evidence="4">Carboxylic ester hydrolase</fullName>
        <ecNumber evidence="4">3.1.1.-</ecNumber>
    </recommendedName>
</protein>
<dbReference type="Proteomes" id="UP000007110">
    <property type="component" value="Unassembled WGS sequence"/>
</dbReference>
<dbReference type="KEGG" id="spu:100890586"/>
<dbReference type="FunCoup" id="A0A7M7PPQ7">
    <property type="interactions" value="55"/>
</dbReference>
<evidence type="ECO:0000256" key="2">
    <source>
        <dbReference type="ARBA" id="ARBA00022487"/>
    </source>
</evidence>
<dbReference type="PANTHER" id="PTHR43918">
    <property type="entry name" value="ACETYLCHOLINESTERASE"/>
    <property type="match status" value="1"/>
</dbReference>
<proteinExistence type="inferred from homology"/>
<dbReference type="OMA" id="CPTEYYA"/>
<keyword evidence="2" id="KW-0719">Serine esterase</keyword>
<organism evidence="6 7">
    <name type="scientific">Strongylocentrotus purpuratus</name>
    <name type="common">Purple sea urchin</name>
    <dbReference type="NCBI Taxonomy" id="7668"/>
    <lineage>
        <taxon>Eukaryota</taxon>
        <taxon>Metazoa</taxon>
        <taxon>Echinodermata</taxon>
        <taxon>Eleutherozoa</taxon>
        <taxon>Echinozoa</taxon>
        <taxon>Echinoidea</taxon>
        <taxon>Euechinoidea</taxon>
        <taxon>Echinacea</taxon>
        <taxon>Camarodonta</taxon>
        <taxon>Echinidea</taxon>
        <taxon>Strongylocentrotidae</taxon>
        <taxon>Strongylocentrotus</taxon>
    </lineage>
</organism>
<dbReference type="PROSITE" id="PS00122">
    <property type="entry name" value="CARBOXYLESTERASE_B_1"/>
    <property type="match status" value="1"/>
</dbReference>
<dbReference type="OrthoDB" id="3200163at2759"/>
<dbReference type="FunFam" id="3.40.50.1820:FF:000886">
    <property type="entry name" value="Carboxylic ester hydrolase"/>
    <property type="match status" value="1"/>
</dbReference>
<dbReference type="SUPFAM" id="SSF53474">
    <property type="entry name" value="alpha/beta-Hydrolases"/>
    <property type="match status" value="1"/>
</dbReference>
<comment type="similarity">
    <text evidence="1 4">Belongs to the type-B carboxylesterase/lipase family.</text>
</comment>
<dbReference type="AlphaFoldDB" id="A0A7M7PPQ7"/>
<dbReference type="Gene3D" id="3.40.50.1820">
    <property type="entry name" value="alpha/beta hydrolase"/>
    <property type="match status" value="1"/>
</dbReference>
<feature type="domain" description="Carboxylesterase type B" evidence="5">
    <location>
        <begin position="30"/>
        <end position="574"/>
    </location>
</feature>
<reference evidence="7" key="1">
    <citation type="submission" date="2015-02" db="EMBL/GenBank/DDBJ databases">
        <title>Genome sequencing for Strongylocentrotus purpuratus.</title>
        <authorList>
            <person name="Murali S."/>
            <person name="Liu Y."/>
            <person name="Vee V."/>
            <person name="English A."/>
            <person name="Wang M."/>
            <person name="Skinner E."/>
            <person name="Han Y."/>
            <person name="Muzny D.M."/>
            <person name="Worley K.C."/>
            <person name="Gibbs R.A."/>
        </authorList>
    </citation>
    <scope>NUCLEOTIDE SEQUENCE</scope>
</reference>
<reference evidence="6" key="2">
    <citation type="submission" date="2021-01" db="UniProtKB">
        <authorList>
            <consortium name="EnsemblMetazoa"/>
        </authorList>
    </citation>
    <scope>IDENTIFICATION</scope>
</reference>
<dbReference type="InterPro" id="IPR019826">
    <property type="entry name" value="Carboxylesterase_B_AS"/>
</dbReference>